<keyword evidence="1" id="KW-0378">Hydrolase</keyword>
<protein>
    <submittedName>
        <fullName evidence="1">Alpha/beta hydrolase</fullName>
    </submittedName>
</protein>
<keyword evidence="2" id="KW-1185">Reference proteome</keyword>
<dbReference type="AlphaFoldDB" id="V6M117"/>
<dbReference type="EMBL" id="AYJU01000017">
    <property type="protein sequence ID" value="EST52319.1"/>
    <property type="molecule type" value="Genomic_DNA"/>
</dbReference>
<dbReference type="RefSeq" id="WP_023556910.1">
    <property type="nucleotide sequence ID" value="NZ_KI629785.1"/>
</dbReference>
<dbReference type="HOGENOM" id="CLU_110690_0_0_9"/>
<accession>V6M117</accession>
<evidence type="ECO:0000313" key="2">
    <source>
        <dbReference type="Proteomes" id="UP000017973"/>
    </source>
</evidence>
<dbReference type="PATRIC" id="fig|1408254.3.peg.2958"/>
<reference evidence="1 2" key="1">
    <citation type="journal article" date="2014" name="Genome Announc.">
        <title>Draft Genome Sequence of Brevibacillus panacihumi Strain W25, a Halotolerant Hydrocarbon-Degrading Bacterium.</title>
        <authorList>
            <person name="Wang X."/>
            <person name="Jin D."/>
            <person name="Zhou L."/>
            <person name="Wu L."/>
            <person name="An W."/>
            <person name="Chen Y."/>
            <person name="Zhao L."/>
        </authorList>
    </citation>
    <scope>NUCLEOTIDE SEQUENCE [LARGE SCALE GENOMIC DNA]</scope>
    <source>
        <strain evidence="1 2">W25</strain>
    </source>
</reference>
<evidence type="ECO:0000313" key="1">
    <source>
        <dbReference type="EMBL" id="EST52319.1"/>
    </source>
</evidence>
<gene>
    <name evidence="1" type="ORF">T458_15140</name>
</gene>
<proteinExistence type="predicted"/>
<dbReference type="Pfam" id="PF14091">
    <property type="entry name" value="DUF4269"/>
    <property type="match status" value="1"/>
</dbReference>
<dbReference type="eggNOG" id="COG0537">
    <property type="taxonomic scope" value="Bacteria"/>
</dbReference>
<name>V6M117_9BACL</name>
<dbReference type="Proteomes" id="UP000017973">
    <property type="component" value="Unassembled WGS sequence"/>
</dbReference>
<dbReference type="InterPro" id="IPR025365">
    <property type="entry name" value="DUF4269"/>
</dbReference>
<dbReference type="STRING" id="1408254.T458_15140"/>
<sequence length="179" mass="20385">MLTNWQTLQAGNPKQQLAYRAICELRIPEELESYSPVLCGTIPIEIDTDQSDLDVIMEVHDFARFQQQVISLYGGVQDFVITQKERSGIPTIKANFFYSGFAFELFGQPRPVIEQNAYLHMIVEHALMERDPGLRETILRLREQGIKTEPAFAYALQLPGDPYMALLDLGKQLGILPDR</sequence>
<organism evidence="1 2">
    <name type="scientific">Brevibacillus panacihumi W25</name>
    <dbReference type="NCBI Taxonomy" id="1408254"/>
    <lineage>
        <taxon>Bacteria</taxon>
        <taxon>Bacillati</taxon>
        <taxon>Bacillota</taxon>
        <taxon>Bacilli</taxon>
        <taxon>Bacillales</taxon>
        <taxon>Paenibacillaceae</taxon>
        <taxon>Brevibacillus</taxon>
    </lineage>
</organism>
<comment type="caution">
    <text evidence="1">The sequence shown here is derived from an EMBL/GenBank/DDBJ whole genome shotgun (WGS) entry which is preliminary data.</text>
</comment>
<dbReference type="GO" id="GO:0016787">
    <property type="term" value="F:hydrolase activity"/>
    <property type="evidence" value="ECO:0007669"/>
    <property type="project" value="UniProtKB-KW"/>
</dbReference>